<evidence type="ECO:0000313" key="1">
    <source>
        <dbReference type="EMBL" id="MDW0111662.1"/>
    </source>
</evidence>
<keyword evidence="2" id="KW-1185">Reference proteome</keyword>
<dbReference type="Pfam" id="PF03745">
    <property type="entry name" value="DUF309"/>
    <property type="match status" value="1"/>
</dbReference>
<dbReference type="InterPro" id="IPR023203">
    <property type="entry name" value="TTHA0068_sf"/>
</dbReference>
<accession>A0ABU4G5J6</accession>
<evidence type="ECO:0000313" key="2">
    <source>
        <dbReference type="Proteomes" id="UP001282284"/>
    </source>
</evidence>
<name>A0ABU4G5J6_9BACL</name>
<protein>
    <submittedName>
        <fullName evidence="1">DUF309 domain-containing protein</fullName>
    </submittedName>
</protein>
<organism evidence="1 2">
    <name type="scientific">Sporosarcina saromensis</name>
    <dbReference type="NCBI Taxonomy" id="359365"/>
    <lineage>
        <taxon>Bacteria</taxon>
        <taxon>Bacillati</taxon>
        <taxon>Bacillota</taxon>
        <taxon>Bacilli</taxon>
        <taxon>Bacillales</taxon>
        <taxon>Caryophanaceae</taxon>
        <taxon>Sporosarcina</taxon>
    </lineage>
</organism>
<gene>
    <name evidence="1" type="ORF">QT711_00600</name>
</gene>
<reference evidence="1 2" key="1">
    <citation type="submission" date="2023-06" db="EMBL/GenBank/DDBJ databases">
        <title>Sporosarcina sp. nov., isolated from Korean traditional fermented seafood 'Jeotgal'.</title>
        <authorList>
            <person name="Yang A.I."/>
            <person name="Shin N.-R."/>
        </authorList>
    </citation>
    <scope>NUCLEOTIDE SEQUENCE [LARGE SCALE GENOMIC DNA]</scope>
    <source>
        <strain evidence="1 2">KCTC13119</strain>
    </source>
</reference>
<sequence>MNLTLKGMIRLHPYHHPLFCKFIVYFNCNQDYFECHEVLEEYWKSITPCTKEHPLTGFIQLSTSLYHWRRENFSGAYRTMVKAEQKLSRLSQYDNRYTEEIDVNHLLEHIHSSLKKIENAGTFSPFVIKVTSSNLSTLLQTTVDGMQLLPMNSDAVIHKHMLRNRSDILAEREKKKGRPR</sequence>
<proteinExistence type="predicted"/>
<dbReference type="SUPFAM" id="SSF140663">
    <property type="entry name" value="TTHA0068-like"/>
    <property type="match status" value="1"/>
</dbReference>
<dbReference type="PANTHER" id="PTHR34796:SF1">
    <property type="entry name" value="EXPRESSED PROTEIN"/>
    <property type="match status" value="1"/>
</dbReference>
<comment type="caution">
    <text evidence="1">The sequence shown here is derived from an EMBL/GenBank/DDBJ whole genome shotgun (WGS) entry which is preliminary data.</text>
</comment>
<dbReference type="Gene3D" id="1.10.3450.10">
    <property type="entry name" value="TTHA0068-like"/>
    <property type="match status" value="1"/>
</dbReference>
<dbReference type="InterPro" id="IPR005500">
    <property type="entry name" value="DUF309"/>
</dbReference>
<dbReference type="PANTHER" id="PTHR34796">
    <property type="entry name" value="EXPRESSED PROTEIN"/>
    <property type="match status" value="1"/>
</dbReference>
<dbReference type="EMBL" id="JAUBDI010000001">
    <property type="protein sequence ID" value="MDW0111662.1"/>
    <property type="molecule type" value="Genomic_DNA"/>
</dbReference>
<dbReference type="Proteomes" id="UP001282284">
    <property type="component" value="Unassembled WGS sequence"/>
</dbReference>
<dbReference type="RefSeq" id="WP_317941552.1">
    <property type="nucleotide sequence ID" value="NZ_JAUBDI010000001.1"/>
</dbReference>